<feature type="transmembrane region" description="Helical" evidence="8">
    <location>
        <begin position="815"/>
        <end position="835"/>
    </location>
</feature>
<evidence type="ECO:0000313" key="9">
    <source>
        <dbReference type="EMBL" id="XDI38567.1"/>
    </source>
</evidence>
<feature type="transmembrane region" description="Helical" evidence="8">
    <location>
        <begin position="904"/>
        <end position="925"/>
    </location>
</feature>
<comment type="similarity">
    <text evidence="2">Belongs to the EsaA family.</text>
</comment>
<feature type="compositionally biased region" description="Acidic residues" evidence="7">
    <location>
        <begin position="447"/>
        <end position="461"/>
    </location>
</feature>
<feature type="transmembrane region" description="Helical" evidence="8">
    <location>
        <begin position="847"/>
        <end position="868"/>
    </location>
</feature>
<dbReference type="InterPro" id="IPR051449">
    <property type="entry name" value="ABC-2_transporter_component"/>
</dbReference>
<keyword evidence="6 8" id="KW-0472">Membrane</keyword>
<evidence type="ECO:0000256" key="8">
    <source>
        <dbReference type="SAM" id="Phobius"/>
    </source>
</evidence>
<protein>
    <submittedName>
        <fullName evidence="9">Type VII secretion protein EsaA</fullName>
    </submittedName>
</protein>
<dbReference type="PANTHER" id="PTHR30294:SF29">
    <property type="entry name" value="MULTIDRUG ABC TRANSPORTER PERMEASE YBHS-RELATED"/>
    <property type="match status" value="1"/>
</dbReference>
<evidence type="ECO:0000256" key="7">
    <source>
        <dbReference type="SAM" id="MobiDB-lite"/>
    </source>
</evidence>
<dbReference type="GO" id="GO:0005886">
    <property type="term" value="C:plasma membrane"/>
    <property type="evidence" value="ECO:0007669"/>
    <property type="project" value="UniProtKB-SubCell"/>
</dbReference>
<reference evidence="9" key="1">
    <citation type="submission" date="2024-07" db="EMBL/GenBank/DDBJ databases">
        <title>Identification and characteristics of an arsenic-resistant bacterial isolate, which belongs to a novel species.</title>
        <authorList>
            <person name="Juszczyk A."/>
            <person name="Kowalczyk A."/>
            <person name="Was K."/>
            <person name="Kosowicz W."/>
            <person name="Budzyn A."/>
            <person name="Latowski D."/>
        </authorList>
    </citation>
    <scope>NUCLEOTIDE SEQUENCE</scope>
    <source>
        <strain evidence="9">As8PL</strain>
    </source>
</reference>
<gene>
    <name evidence="9" type="primary">esaA</name>
    <name evidence="9" type="ORF">AB3N04_09770</name>
</gene>
<organism evidence="9">
    <name type="scientific">Alkalihalophilus sp. As8PL</name>
    <dbReference type="NCBI Taxonomy" id="3237103"/>
    <lineage>
        <taxon>Bacteria</taxon>
        <taxon>Bacillati</taxon>
        <taxon>Bacillota</taxon>
        <taxon>Bacilli</taxon>
        <taxon>Bacillales</taxon>
        <taxon>Bacillaceae</taxon>
        <taxon>Alkalihalophilus</taxon>
    </lineage>
</organism>
<feature type="transmembrane region" description="Helical" evidence="8">
    <location>
        <begin position="874"/>
        <end position="897"/>
    </location>
</feature>
<keyword evidence="5 8" id="KW-1133">Transmembrane helix</keyword>
<evidence type="ECO:0000256" key="2">
    <source>
        <dbReference type="ARBA" id="ARBA00008338"/>
    </source>
</evidence>
<dbReference type="EMBL" id="CP162551">
    <property type="protein sequence ID" value="XDI38567.1"/>
    <property type="molecule type" value="Genomic_DNA"/>
</dbReference>
<evidence type="ECO:0000256" key="5">
    <source>
        <dbReference type="ARBA" id="ARBA00022989"/>
    </source>
</evidence>
<feature type="region of interest" description="Disordered" evidence="7">
    <location>
        <begin position="435"/>
        <end position="470"/>
    </location>
</feature>
<comment type="subcellular location">
    <subcellularLocation>
        <location evidence="1">Cell membrane</location>
        <topology evidence="1">Multi-pass membrane protein</topology>
    </subcellularLocation>
</comment>
<accession>A0AB39BXG9</accession>
<evidence type="ECO:0000256" key="1">
    <source>
        <dbReference type="ARBA" id="ARBA00004651"/>
    </source>
</evidence>
<name>A0AB39BXG9_9BACI</name>
<sequence length="985" mass="110778">MMFEKKNLIKLIAMVVLILVLPSLFFAYIGQDPTKQTERSTGEIAIVNEDLGAEFQGEQMYFGQAVISSLGENSEYSYVVVGRNAAESGLERNQYDGILYLSSDFSRNVLTFKEDEPQRAALSYQIQPNLDARNIERVQRSLQNARNRINRQVTSIYWDVVAQEVDDIRQKFDTIVEREIAFQEAMYSFYAPSSQTIAEEVEQQKELLEQLLASSSDAEATSEETIAGIETSEQQLTSFLDNVQSYREYQEQQKELLLTTSLENQQLLEQGLTTYESTMSGGFDTIVRIRETPRPTFMNDGTNFSNSLSVVEGSINTNRSLLTNLRGSAGQETVDGLASQIQSTQRDMLSEFRNVRASQSFNQLEASMLPIRNELTNQVPEEEGEDEDYSPPEVEVELPTGELVTAEALNELKAQLAQLKVIIETVPREENVVAQQVEDEGGHTEELGETEETEETEEESGSEGNGNSRIEELRAAANALEEEVERVEALLNEQASIQEDWERVIQVLIEELENNPGTAPPTGTPVDEVVREKIRETERQILAADYLTSNRKQRLAPYFESTIRSSDLEKLLTYYSYLSAYHERANQSSQLEEEVILDILQNHENRTAVEETFEEIEGGFSDLQLGLDQSREDLDLLERDFESFIESVYTFIDEYNETVQQEQDLIAAELQEIEGNAAQITTALREGTTTPEVETPPIDGLDGEIVISSQQDAITNIQQVSNLVSSLSDRSGYVNEYTDELYEKVGSVQSRANELNNNWATNVEATQLVQDDIYSILRNAVVDGQPNPYVYDYLSNPVQISGEAPEERVNHTPPVVMLIIILISALVIGIFVYYFSYVPTMLNITMFALLNLAVGLIISIYGLNIYPMNDMQSFQWTVVTILFLIAASGLVHLGLTFGLITGGLVIVGLMLYFVTPLLDLVMPNFSMNHPISQVYMSIQFGNQSLFIPAVLITSILSLIVVALPYLIKMRRSKKEEVDLDESYEG</sequence>
<dbReference type="RefSeq" id="WP_368505843.1">
    <property type="nucleotide sequence ID" value="NZ_CP162551.1"/>
</dbReference>
<feature type="transmembrane region" description="Helical" evidence="8">
    <location>
        <begin position="945"/>
        <end position="967"/>
    </location>
</feature>
<dbReference type="NCBIfam" id="TIGR03929">
    <property type="entry name" value="T7_esaA_Nterm"/>
    <property type="match status" value="1"/>
</dbReference>
<keyword evidence="4 8" id="KW-0812">Transmembrane</keyword>
<dbReference type="InterPro" id="IPR023838">
    <property type="entry name" value="T7SS_EsaA"/>
</dbReference>
<evidence type="ECO:0000256" key="3">
    <source>
        <dbReference type="ARBA" id="ARBA00022475"/>
    </source>
</evidence>
<keyword evidence="3" id="KW-1003">Cell membrane</keyword>
<dbReference type="AlphaFoldDB" id="A0AB39BXG9"/>
<proteinExistence type="inferred from homology"/>
<evidence type="ECO:0000256" key="6">
    <source>
        <dbReference type="ARBA" id="ARBA00023136"/>
    </source>
</evidence>
<dbReference type="PANTHER" id="PTHR30294">
    <property type="entry name" value="MEMBRANE COMPONENT OF ABC TRANSPORTER YHHJ-RELATED"/>
    <property type="match status" value="1"/>
</dbReference>
<evidence type="ECO:0000256" key="4">
    <source>
        <dbReference type="ARBA" id="ARBA00022692"/>
    </source>
</evidence>